<evidence type="ECO:0000256" key="1">
    <source>
        <dbReference type="SAM" id="Coils"/>
    </source>
</evidence>
<evidence type="ECO:0000313" key="3">
    <source>
        <dbReference type="Proteomes" id="UP000541444"/>
    </source>
</evidence>
<keyword evidence="3" id="KW-1185">Reference proteome</keyword>
<dbReference type="EMBL" id="JACGCM010000250">
    <property type="protein sequence ID" value="KAF6174716.1"/>
    <property type="molecule type" value="Genomic_DNA"/>
</dbReference>
<sequence length="524" mass="58576">MANTQNVSVMVPLSTSLQRVLIFYNLVAKVGEEYGEELQEIEGGYEAMVTTRNHARVNMIVAKVHKLQLRYCGNHPLDLPLSYLAHPSFEEKAITEDEENGTWARTYRLYPEPRKTIVSETAQDEITAKDVRFVGVILIRCDTAGHLGSFRGELIINSLKDILVESEGESSSENVEIEAQLEFLDFPGKLFPCPVESGYSDGKGGESTYFVLPDLECEKKFRNIPEGVSLKYFNGKKEGDLYECFWASGTFRVCTSVQAHPDPVFDLNLAGMVWNDNLIGAKRKMTREGSSIVARIELPASIGKWPVLFQVIPVPLLPKPVSSLSGKTRIMQTKKRGAKVDSLKSATLESGEVAPMLRGIFLGLENEKVGIKERVAELKKDLAKEKERLEVKSLKDTFQITLDQLGEESRKNVKQEVVDQEDDAESGGTPFHDIVKVWMRSLLGRSSGIRGRTIRNSKMELKDLHLRIEDLEKELAKEIFFSNTAVISAARAVVHIKEYKGNRIDILVSPAGLSQEEIGLGQKM</sequence>
<dbReference type="Proteomes" id="UP000541444">
    <property type="component" value="Unassembled WGS sequence"/>
</dbReference>
<reference evidence="2 3" key="1">
    <citation type="journal article" date="2020" name="IScience">
        <title>Genome Sequencing of the Endangered Kingdonia uniflora (Circaeasteraceae, Ranunculales) Reveals Potential Mechanisms of Evolutionary Specialization.</title>
        <authorList>
            <person name="Sun Y."/>
            <person name="Deng T."/>
            <person name="Zhang A."/>
            <person name="Moore M.J."/>
            <person name="Landis J.B."/>
            <person name="Lin N."/>
            <person name="Zhang H."/>
            <person name="Zhang X."/>
            <person name="Huang J."/>
            <person name="Zhang X."/>
            <person name="Sun H."/>
            <person name="Wang H."/>
        </authorList>
    </citation>
    <scope>NUCLEOTIDE SEQUENCE [LARGE SCALE GENOMIC DNA]</scope>
    <source>
        <strain evidence="2">TB1705</strain>
        <tissue evidence="2">Leaf</tissue>
    </source>
</reference>
<comment type="caution">
    <text evidence="2">The sequence shown here is derived from an EMBL/GenBank/DDBJ whole genome shotgun (WGS) entry which is preliminary data.</text>
</comment>
<organism evidence="2 3">
    <name type="scientific">Kingdonia uniflora</name>
    <dbReference type="NCBI Taxonomy" id="39325"/>
    <lineage>
        <taxon>Eukaryota</taxon>
        <taxon>Viridiplantae</taxon>
        <taxon>Streptophyta</taxon>
        <taxon>Embryophyta</taxon>
        <taxon>Tracheophyta</taxon>
        <taxon>Spermatophyta</taxon>
        <taxon>Magnoliopsida</taxon>
        <taxon>Ranunculales</taxon>
        <taxon>Circaeasteraceae</taxon>
        <taxon>Kingdonia</taxon>
    </lineage>
</organism>
<keyword evidence="1" id="KW-0175">Coiled coil</keyword>
<dbReference type="AlphaFoldDB" id="A0A7J7P5J7"/>
<accession>A0A7J7P5J7</accession>
<proteinExistence type="predicted"/>
<evidence type="ECO:0000313" key="2">
    <source>
        <dbReference type="EMBL" id="KAF6174716.1"/>
    </source>
</evidence>
<protein>
    <submittedName>
        <fullName evidence="2">Uncharacterized protein</fullName>
    </submittedName>
</protein>
<name>A0A7J7P5J7_9MAGN</name>
<feature type="coiled-coil region" evidence="1">
    <location>
        <begin position="361"/>
        <end position="395"/>
    </location>
</feature>
<gene>
    <name evidence="2" type="ORF">GIB67_008771</name>
</gene>